<dbReference type="Gene3D" id="3.40.1570.10">
    <property type="entry name" value="HemS/ChuS/ChuX like domains"/>
    <property type="match status" value="1"/>
</dbReference>
<name>A0AA41W6D7_9GAMM</name>
<dbReference type="SUPFAM" id="SSF144064">
    <property type="entry name" value="Heme iron utilization protein-like"/>
    <property type="match status" value="1"/>
</dbReference>
<evidence type="ECO:0000313" key="2">
    <source>
        <dbReference type="Proteomes" id="UP001165393"/>
    </source>
</evidence>
<dbReference type="NCBIfam" id="TIGR04108">
    <property type="entry name" value="HutX"/>
    <property type="match status" value="1"/>
</dbReference>
<proteinExistence type="predicted"/>
<protein>
    <submittedName>
        <fullName evidence="1">Heme utilization cystosolic carrier protein HutX</fullName>
    </submittedName>
</protein>
<accession>A0AA41W6D7</accession>
<dbReference type="RefSeq" id="WP_251261043.1">
    <property type="nucleotide sequence ID" value="NZ_JAMQGP010000003.1"/>
</dbReference>
<gene>
    <name evidence="1" type="primary">hutX</name>
    <name evidence="1" type="ORF">NAF29_07930</name>
</gene>
<sequence length="136" mass="15130">MSELTLNQSYVSPLLEELPTWGKTTTIVIHLGSVFEFKGHFPSGSYSHGYFNLSSGGEGFEGHIRTSNIASVGFQDKPHRGVQSLALLFNDKNGDNVFKVFVGREENGELIQTQVLRFRQLQELASQYAPPIQEPS</sequence>
<dbReference type="InterPro" id="IPR010413">
    <property type="entry name" value="HutX-like"/>
</dbReference>
<comment type="caution">
    <text evidence="1">The sequence shown here is derived from an EMBL/GenBank/DDBJ whole genome shotgun (WGS) entry which is preliminary data.</text>
</comment>
<dbReference type="InterPro" id="IPR053733">
    <property type="entry name" value="Heme_Transport_Util_sf"/>
</dbReference>
<dbReference type="EMBL" id="JAMQGP010000003">
    <property type="protein sequence ID" value="MCM2679596.1"/>
    <property type="molecule type" value="Genomic_DNA"/>
</dbReference>
<evidence type="ECO:0000313" key="1">
    <source>
        <dbReference type="EMBL" id="MCM2679596.1"/>
    </source>
</evidence>
<dbReference type="Proteomes" id="UP001165393">
    <property type="component" value="Unassembled WGS sequence"/>
</dbReference>
<reference evidence="1 2" key="1">
    <citation type="journal article" date="2013" name="Antonie Van Leeuwenhoek">
        <title>Echinimonas agarilytica gen. nov., sp. nov., a new gammaproteobacterium isolated from the sea urchin Strongylocentrotus intermedius.</title>
        <authorList>
            <person name="Nedashkovskaya O.I."/>
            <person name="Stenkova A.M."/>
            <person name="Zhukova N.V."/>
            <person name="Van Trappen S."/>
            <person name="Lee J.S."/>
            <person name="Kim S.B."/>
        </authorList>
    </citation>
    <scope>NUCLEOTIDE SEQUENCE [LARGE SCALE GENOMIC DNA]</scope>
    <source>
        <strain evidence="1 2">KMM 6351</strain>
    </source>
</reference>
<dbReference type="AlphaFoldDB" id="A0AA41W6D7"/>
<dbReference type="Pfam" id="PF06228">
    <property type="entry name" value="ChuX_HutX"/>
    <property type="match status" value="1"/>
</dbReference>
<organism evidence="1 2">
    <name type="scientific">Echinimonas agarilytica</name>
    <dbReference type="NCBI Taxonomy" id="1215918"/>
    <lineage>
        <taxon>Bacteria</taxon>
        <taxon>Pseudomonadati</taxon>
        <taxon>Pseudomonadota</taxon>
        <taxon>Gammaproteobacteria</taxon>
        <taxon>Alteromonadales</taxon>
        <taxon>Echinimonadaceae</taxon>
        <taxon>Echinimonas</taxon>
    </lineage>
</organism>
<keyword evidence="2" id="KW-1185">Reference proteome</keyword>